<keyword evidence="3" id="KW-1185">Reference proteome</keyword>
<dbReference type="STRING" id="1176198.SAMN05444716_104464"/>
<proteinExistence type="predicted"/>
<dbReference type="InterPro" id="IPR011043">
    <property type="entry name" value="Gal_Oxase/kelch_b-propeller"/>
</dbReference>
<dbReference type="Proteomes" id="UP000198873">
    <property type="component" value="Unassembled WGS sequence"/>
</dbReference>
<evidence type="ECO:0000256" key="1">
    <source>
        <dbReference type="SAM" id="SignalP"/>
    </source>
</evidence>
<dbReference type="SUPFAM" id="SSF50965">
    <property type="entry name" value="Galactose oxidase, central domain"/>
    <property type="match status" value="1"/>
</dbReference>
<evidence type="ECO:0000313" key="3">
    <source>
        <dbReference type="Proteomes" id="UP000198873"/>
    </source>
</evidence>
<accession>A0A1I6T7Y8</accession>
<reference evidence="3" key="1">
    <citation type="submission" date="2016-10" db="EMBL/GenBank/DDBJ databases">
        <authorList>
            <person name="Varghese N."/>
            <person name="Submissions S."/>
        </authorList>
    </citation>
    <scope>NUCLEOTIDE SEQUENCE [LARGE SCALE GENOMIC DNA]</scope>
    <source>
        <strain evidence="3">CGMCC 4.7047</strain>
    </source>
</reference>
<name>A0A1I6T7Y8_9ACTN</name>
<feature type="chain" id="PRO_5011619331" evidence="1">
    <location>
        <begin position="29"/>
        <end position="380"/>
    </location>
</feature>
<protein>
    <submittedName>
        <fullName evidence="2">Uncharacterized protein</fullName>
    </submittedName>
</protein>
<dbReference type="AlphaFoldDB" id="A0A1I6T7Y8"/>
<dbReference type="RefSeq" id="WP_093843194.1">
    <property type="nucleotide sequence ID" value="NZ_FPAB01000004.1"/>
</dbReference>
<feature type="signal peptide" evidence="1">
    <location>
        <begin position="1"/>
        <end position="28"/>
    </location>
</feature>
<keyword evidence="1" id="KW-0732">Signal</keyword>
<organism evidence="2 3">
    <name type="scientific">Streptomyces harbinensis</name>
    <dbReference type="NCBI Taxonomy" id="1176198"/>
    <lineage>
        <taxon>Bacteria</taxon>
        <taxon>Bacillati</taxon>
        <taxon>Actinomycetota</taxon>
        <taxon>Actinomycetes</taxon>
        <taxon>Kitasatosporales</taxon>
        <taxon>Streptomycetaceae</taxon>
        <taxon>Streptomyces</taxon>
    </lineage>
</organism>
<gene>
    <name evidence="2" type="ORF">SAMN05444716_104464</name>
</gene>
<sequence>MHRRQLIRTAAASMVLATALFATGGAVAHEATPTATAGWELSLSGESPIETVESVSAVDDDLAWAVGRQGQRGVVMRWDGVRWSEDTAPGLPQVWTWSSVSAAAADDVWVHGLSGLDAVLAHYDGESWTTVPIPHPVGRSWPEVPIKAVPGRLFVGGSSLQTYADGVWQNFELPHLVNIRGLDAFSADDAYATGMQYPVDGGHPVAYHWDGTTWTRLADPPARTETDITALAVAEPGNVYVAGWATAPRGAPPIPGVLHWDGTEWRDITGSLSHLYLDAITVDATGGLWVAGMDSTDPADSAPVFWYFDGTGWTKEFGAWAPDSDNQSPTYIFHDLAPAGDSGAVWAVGDYNLPWDGTGISTGRGLIQRSVVPAVTPDRR</sequence>
<dbReference type="EMBL" id="FPAB01000004">
    <property type="protein sequence ID" value="SFS85339.1"/>
    <property type="molecule type" value="Genomic_DNA"/>
</dbReference>
<evidence type="ECO:0000313" key="2">
    <source>
        <dbReference type="EMBL" id="SFS85339.1"/>
    </source>
</evidence>